<protein>
    <submittedName>
        <fullName evidence="3">Uncharacterized protein</fullName>
    </submittedName>
</protein>
<dbReference type="HOGENOM" id="CLU_1642023_0_0_0"/>
<dbReference type="EMBL" id="CP001032">
    <property type="protein sequence ID" value="ACB73473.1"/>
    <property type="molecule type" value="Genomic_DNA"/>
</dbReference>
<keyword evidence="2" id="KW-1133">Transmembrane helix</keyword>
<evidence type="ECO:0000313" key="4">
    <source>
        <dbReference type="Proteomes" id="UP000007013"/>
    </source>
</evidence>
<keyword evidence="2" id="KW-0812">Transmembrane</keyword>
<keyword evidence="2" id="KW-0472">Membrane</keyword>
<evidence type="ECO:0000256" key="1">
    <source>
        <dbReference type="SAM" id="MobiDB-lite"/>
    </source>
</evidence>
<proteinExistence type="predicted"/>
<accession>B1ZNA4</accession>
<dbReference type="STRING" id="452637.Oter_0182"/>
<name>B1ZNA4_OPITP</name>
<keyword evidence="4" id="KW-1185">Reference proteome</keyword>
<organism evidence="3 4">
    <name type="scientific">Opitutus terrae (strain DSM 11246 / JCM 15787 / PB90-1)</name>
    <dbReference type="NCBI Taxonomy" id="452637"/>
    <lineage>
        <taxon>Bacteria</taxon>
        <taxon>Pseudomonadati</taxon>
        <taxon>Verrucomicrobiota</taxon>
        <taxon>Opitutia</taxon>
        <taxon>Opitutales</taxon>
        <taxon>Opitutaceae</taxon>
        <taxon>Opitutus</taxon>
    </lineage>
</organism>
<dbReference type="KEGG" id="ote:Oter_0182"/>
<feature type="region of interest" description="Disordered" evidence="1">
    <location>
        <begin position="141"/>
        <end position="161"/>
    </location>
</feature>
<evidence type="ECO:0000313" key="3">
    <source>
        <dbReference type="EMBL" id="ACB73473.1"/>
    </source>
</evidence>
<dbReference type="AlphaFoldDB" id="B1ZNA4"/>
<sequence length="161" mass="18850">MDETPPEPLVPRSRLSKTPSWITLGFVLGVLFMLSLPHDAPKKPAAPPEPALVRLERPKLTEVEAVFAEWGDRAVWEHDLTEVALWDTEKRSYTIFYEVLRREGQYYFRSIPRLTRPILERGTDPQAPLLVTETEKTRREWIERGRYEPRTEPQETPDGRR</sequence>
<evidence type="ECO:0000256" key="2">
    <source>
        <dbReference type="SAM" id="Phobius"/>
    </source>
</evidence>
<feature type="transmembrane region" description="Helical" evidence="2">
    <location>
        <begin position="20"/>
        <end position="36"/>
    </location>
</feature>
<dbReference type="Proteomes" id="UP000007013">
    <property type="component" value="Chromosome"/>
</dbReference>
<reference evidence="3 4" key="1">
    <citation type="journal article" date="2011" name="J. Bacteriol.">
        <title>Genome sequence of the verrucomicrobium Opitutus terrae PB90-1, an abundant inhabitant of rice paddy soil ecosystems.</title>
        <authorList>
            <person name="van Passel M.W."/>
            <person name="Kant R."/>
            <person name="Palva A."/>
            <person name="Copeland A."/>
            <person name="Lucas S."/>
            <person name="Lapidus A."/>
            <person name="Glavina del Rio T."/>
            <person name="Pitluck S."/>
            <person name="Goltsman E."/>
            <person name="Clum A."/>
            <person name="Sun H."/>
            <person name="Schmutz J."/>
            <person name="Larimer F.W."/>
            <person name="Land M.L."/>
            <person name="Hauser L."/>
            <person name="Kyrpides N."/>
            <person name="Mikhailova N."/>
            <person name="Richardson P.P."/>
            <person name="Janssen P.H."/>
            <person name="de Vos W.M."/>
            <person name="Smidt H."/>
        </authorList>
    </citation>
    <scope>NUCLEOTIDE SEQUENCE [LARGE SCALE GENOMIC DNA]</scope>
    <source>
        <strain evidence="4">DSM 11246 / JCM 15787 / PB90-1</strain>
    </source>
</reference>
<gene>
    <name evidence="3" type="ordered locus">Oter_0182</name>
</gene>